<feature type="non-terminal residue" evidence="3">
    <location>
        <position position="1"/>
    </location>
</feature>
<feature type="region of interest" description="Disordered" evidence="1">
    <location>
        <begin position="422"/>
        <end position="455"/>
    </location>
</feature>
<dbReference type="Gene3D" id="3.30.70.270">
    <property type="match status" value="2"/>
</dbReference>
<dbReference type="Gene3D" id="3.30.420.10">
    <property type="entry name" value="Ribonuclease H-like superfamily/Ribonuclease H"/>
    <property type="match status" value="1"/>
</dbReference>
<feature type="region of interest" description="Disordered" evidence="1">
    <location>
        <begin position="325"/>
        <end position="387"/>
    </location>
</feature>
<feature type="region of interest" description="Disordered" evidence="1">
    <location>
        <begin position="1151"/>
        <end position="1170"/>
    </location>
</feature>
<dbReference type="Pfam" id="PF00078">
    <property type="entry name" value="RVT_1"/>
    <property type="match status" value="1"/>
</dbReference>
<feature type="compositionally biased region" description="Basic and acidic residues" evidence="1">
    <location>
        <begin position="535"/>
        <end position="545"/>
    </location>
</feature>
<accession>A0A699HG44</accession>
<dbReference type="SUPFAM" id="SSF56672">
    <property type="entry name" value="DNA/RNA polymerases"/>
    <property type="match status" value="1"/>
</dbReference>
<dbReference type="GO" id="GO:0003676">
    <property type="term" value="F:nucleic acid binding"/>
    <property type="evidence" value="ECO:0007669"/>
    <property type="project" value="InterPro"/>
</dbReference>
<dbReference type="Gene3D" id="3.10.10.10">
    <property type="entry name" value="HIV Type 1 Reverse Transcriptase, subunit A, domain 1"/>
    <property type="match status" value="1"/>
</dbReference>
<feature type="region of interest" description="Disordered" evidence="1">
    <location>
        <begin position="836"/>
        <end position="855"/>
    </location>
</feature>
<gene>
    <name evidence="3" type="ORF">Tci_381212</name>
</gene>
<comment type="caution">
    <text evidence="3">The sequence shown here is derived from an EMBL/GenBank/DDBJ whole genome shotgun (WGS) entry which is preliminary data.</text>
</comment>
<dbReference type="CDD" id="cd01647">
    <property type="entry name" value="RT_LTR"/>
    <property type="match status" value="1"/>
</dbReference>
<feature type="compositionally biased region" description="Basic and acidic residues" evidence="1">
    <location>
        <begin position="344"/>
        <end position="357"/>
    </location>
</feature>
<keyword evidence="3" id="KW-0808">Transferase</keyword>
<dbReference type="EMBL" id="BKCJ010151247">
    <property type="protein sequence ID" value="GEY09238.1"/>
    <property type="molecule type" value="Genomic_DNA"/>
</dbReference>
<dbReference type="InterPro" id="IPR000477">
    <property type="entry name" value="RT_dom"/>
</dbReference>
<feature type="domain" description="Integrase catalytic" evidence="2">
    <location>
        <begin position="1236"/>
        <end position="1410"/>
    </location>
</feature>
<keyword evidence="3" id="KW-0548">Nucleotidyltransferase</keyword>
<feature type="compositionally biased region" description="Basic and acidic residues" evidence="1">
    <location>
        <begin position="1"/>
        <end position="11"/>
    </location>
</feature>
<dbReference type="InterPro" id="IPR036397">
    <property type="entry name" value="RNaseH_sf"/>
</dbReference>
<dbReference type="PROSITE" id="PS50994">
    <property type="entry name" value="INTEGRASE"/>
    <property type="match status" value="1"/>
</dbReference>
<dbReference type="InterPro" id="IPR005162">
    <property type="entry name" value="Retrotrans_gag_dom"/>
</dbReference>
<feature type="compositionally biased region" description="Basic residues" evidence="1">
    <location>
        <begin position="366"/>
        <end position="376"/>
    </location>
</feature>
<dbReference type="SUPFAM" id="SSF53098">
    <property type="entry name" value="Ribonuclease H-like"/>
    <property type="match status" value="1"/>
</dbReference>
<dbReference type="InterPro" id="IPR043128">
    <property type="entry name" value="Rev_trsase/Diguanyl_cyclase"/>
</dbReference>
<dbReference type="GO" id="GO:0015074">
    <property type="term" value="P:DNA integration"/>
    <property type="evidence" value="ECO:0007669"/>
    <property type="project" value="InterPro"/>
</dbReference>
<dbReference type="PANTHER" id="PTHR37984:SF5">
    <property type="entry name" value="PROTEIN NYNRIN-LIKE"/>
    <property type="match status" value="1"/>
</dbReference>
<reference evidence="3" key="1">
    <citation type="journal article" date="2019" name="Sci. Rep.">
        <title>Draft genome of Tanacetum cinerariifolium, the natural source of mosquito coil.</title>
        <authorList>
            <person name="Yamashiro T."/>
            <person name="Shiraishi A."/>
            <person name="Satake H."/>
            <person name="Nakayama K."/>
        </authorList>
    </citation>
    <scope>NUCLEOTIDE SEQUENCE</scope>
</reference>
<evidence type="ECO:0000256" key="1">
    <source>
        <dbReference type="SAM" id="MobiDB-lite"/>
    </source>
</evidence>
<feature type="compositionally biased region" description="Basic and acidic residues" evidence="1">
    <location>
        <begin position="19"/>
        <end position="53"/>
    </location>
</feature>
<feature type="compositionally biased region" description="Basic and acidic residues" evidence="1">
    <location>
        <begin position="494"/>
        <end position="527"/>
    </location>
</feature>
<dbReference type="Pfam" id="PF03732">
    <property type="entry name" value="Retrotrans_gag"/>
    <property type="match status" value="1"/>
</dbReference>
<dbReference type="GO" id="GO:0003964">
    <property type="term" value="F:RNA-directed DNA polymerase activity"/>
    <property type="evidence" value="ECO:0007669"/>
    <property type="project" value="UniProtKB-KW"/>
</dbReference>
<feature type="compositionally biased region" description="Basic and acidic residues" evidence="1">
    <location>
        <begin position="66"/>
        <end position="99"/>
    </location>
</feature>
<feature type="compositionally biased region" description="Basic and acidic residues" evidence="1">
    <location>
        <begin position="422"/>
        <end position="439"/>
    </location>
</feature>
<feature type="region of interest" description="Disordered" evidence="1">
    <location>
        <begin position="482"/>
        <end position="587"/>
    </location>
</feature>
<feature type="compositionally biased region" description="Basic and acidic residues" evidence="1">
    <location>
        <begin position="839"/>
        <end position="849"/>
    </location>
</feature>
<organism evidence="3">
    <name type="scientific">Tanacetum cinerariifolium</name>
    <name type="common">Dalmatian daisy</name>
    <name type="synonym">Chrysanthemum cinerariifolium</name>
    <dbReference type="NCBI Taxonomy" id="118510"/>
    <lineage>
        <taxon>Eukaryota</taxon>
        <taxon>Viridiplantae</taxon>
        <taxon>Streptophyta</taxon>
        <taxon>Embryophyta</taxon>
        <taxon>Tracheophyta</taxon>
        <taxon>Spermatophyta</taxon>
        <taxon>Magnoliopsida</taxon>
        <taxon>eudicotyledons</taxon>
        <taxon>Gunneridae</taxon>
        <taxon>Pentapetalae</taxon>
        <taxon>asterids</taxon>
        <taxon>campanulids</taxon>
        <taxon>Asterales</taxon>
        <taxon>Asteraceae</taxon>
        <taxon>Asteroideae</taxon>
        <taxon>Anthemideae</taxon>
        <taxon>Anthemidinae</taxon>
        <taxon>Tanacetum</taxon>
    </lineage>
</organism>
<sequence>PRERTREDSHHSSARARTTKPERLKVQDRLRYGDRHVLDRLGHRRQSAFDRLSETYSPSTTKSRPRGTDFEDHPRGRSRPHRLDTSNEDRPKDRERFRSVGESYDDSFSHSYRDGNRSRHMKRRRDNESPLSSVLKSDSSDGRYQSSRSKRHNSTDEDDLTRPWMCEEEDPFTPRIRNFESSRRTRMPNNVKTYDGTGDPEDHVKIFQAAAKVERWAMPTCYKDLKAAFLAYFMQQKKYVKDPVEIHNIKQKDGETIEDFIERFKVEIGRIKGAPECMRISGFMHGVNNPELTKRLNEHVPKTMEEMMITTTAFIQGEAAAASKKKGHASWKAQDQSKRQNSYKRSDFWGHSREGRGSNRFTPLTKRQKRFLRPRRPATNPRDADATPRVNIQEFCEEYYEDILPIIMDKVRRDRRKDVHTKLDFGEGPRERTREDSHHSSARARTTKPERLKVHDRLRYGDRHVLDRLGHRWQSAFDRLSETYSPSTTKSRPRGTDFGDHPRGRSHPHRLDTSNEDCPKDREHFRSVGESYDDSFSHSYRDGNRSHHMKRRRDNKSPLSSVSKSDSSDGRYQSSRSKRHKSTDEDDLTRPWMCEEEDLFTPRIRNFESSRRTRMPNNVKTYDGTGDPEDHVKIFQAAAQVERWAMPTWYHMFNSTLIGAAMLTKRLNERVPKTMEEMMITTTAFIRGEAAAASKKKGHASWKAQDQSKRQNSYKRSDFWGHSREGRGSNWFTPLTRTPKEILAAEAGKFQPPPPMVTPVEKRNSNKFCDFHNDKGHSTDECMQLKKQIEELVRAGKLSHLIKEIKHGRDQSKTGKNKTTAKDKPTAIYMIQSWQKTTRQKEERTRPDNFKVGLHPDFPDQEVAIEGTLLDKGRIEICSILKKNLDIFAWQPSDMTGVPRSIAEHQLTIREGYSPVRQKKKGQAPECAKAIQAECFLDAYKGYHQIQLAEPDEEKIAFHTGQRLYCYTKMPFGLKNAGATYQRLTDKAFKSQIVWNIEVYVDDLVVKSYTEAEMLRDINETFRTLRKINMKLNPKKYTFGLAEGVFLGYVVTPDGIKPCSDKTADVLQLPSPRTIKEVQRLNGKLASLNRFLSKSAENSLPLFKTLKKCIKKSDFHWTAEAEQAFKQLKQHLSELPLLAKNVGQRTDLSGFSYRDAERKPTSRASGRNSTRAVDTFHERLIIAQMGVKNVHVSVDSKLVANQVLGTYVAKEDNMVKEGGDNRGRGGRTDLNGTNSEAVVPHAVVKMCWTAPAGPFLEGPCKVKFLIVAMDYFTKWIEAKAVVTITGDQVKKLVWDNIVCRFGLPGEIFSDNGKQFSDNPFKDWCDKLNITQRFASVKHPQSNGLVERANQSLGEGIKARLGEGNKNWVEELPYVLWAHRTMIKSSHGDTSFSLTYGTEAVIPTEIGMPTPGDFVYRSNDASHAVAGGKLGPKWEGPYEVTEALGDGAYKLRSMDGTILSRTWNIANLKRCYL</sequence>
<keyword evidence="3" id="KW-0695">RNA-directed DNA polymerase</keyword>
<evidence type="ECO:0000313" key="3">
    <source>
        <dbReference type="EMBL" id="GEY09238.1"/>
    </source>
</evidence>
<dbReference type="InterPro" id="IPR001584">
    <property type="entry name" value="Integrase_cat-core"/>
</dbReference>
<proteinExistence type="predicted"/>
<name>A0A699HG44_TANCI</name>
<feature type="region of interest" description="Disordered" evidence="1">
    <location>
        <begin position="696"/>
        <end position="720"/>
    </location>
</feature>
<feature type="region of interest" description="Disordered" evidence="1">
    <location>
        <begin position="1"/>
        <end position="164"/>
    </location>
</feature>
<evidence type="ECO:0000259" key="2">
    <source>
        <dbReference type="PROSITE" id="PS50994"/>
    </source>
</evidence>
<dbReference type="InterPro" id="IPR012337">
    <property type="entry name" value="RNaseH-like_sf"/>
</dbReference>
<dbReference type="Pfam" id="PF00665">
    <property type="entry name" value="rve"/>
    <property type="match status" value="1"/>
</dbReference>
<dbReference type="PANTHER" id="PTHR37984">
    <property type="entry name" value="PROTEIN CBG26694"/>
    <property type="match status" value="1"/>
</dbReference>
<dbReference type="InterPro" id="IPR043502">
    <property type="entry name" value="DNA/RNA_pol_sf"/>
</dbReference>
<protein>
    <submittedName>
        <fullName evidence="3">Reverse transcriptase domain-containing protein</fullName>
    </submittedName>
</protein>
<feature type="compositionally biased region" description="Basic and acidic residues" evidence="1">
    <location>
        <begin position="107"/>
        <end position="117"/>
    </location>
</feature>
<dbReference type="InterPro" id="IPR050951">
    <property type="entry name" value="Retrovirus_Pol_polyprotein"/>
</dbReference>